<keyword evidence="3" id="KW-1185">Reference proteome</keyword>
<dbReference type="OrthoDB" id="3365698at2759"/>
<dbReference type="Proteomes" id="UP000620124">
    <property type="component" value="Unassembled WGS sequence"/>
</dbReference>
<organism evidence="2 3">
    <name type="scientific">Mycena venus</name>
    <dbReference type="NCBI Taxonomy" id="2733690"/>
    <lineage>
        <taxon>Eukaryota</taxon>
        <taxon>Fungi</taxon>
        <taxon>Dikarya</taxon>
        <taxon>Basidiomycota</taxon>
        <taxon>Agaricomycotina</taxon>
        <taxon>Agaricomycetes</taxon>
        <taxon>Agaricomycetidae</taxon>
        <taxon>Agaricales</taxon>
        <taxon>Marasmiineae</taxon>
        <taxon>Mycenaceae</taxon>
        <taxon>Mycena</taxon>
    </lineage>
</organism>
<gene>
    <name evidence="2" type="ORF">MVEN_02147700</name>
</gene>
<reference evidence="2" key="1">
    <citation type="submission" date="2020-05" db="EMBL/GenBank/DDBJ databases">
        <title>Mycena genomes resolve the evolution of fungal bioluminescence.</title>
        <authorList>
            <person name="Tsai I.J."/>
        </authorList>
    </citation>
    <scope>NUCLEOTIDE SEQUENCE</scope>
    <source>
        <strain evidence="2">CCC161011</strain>
    </source>
</reference>
<sequence>MAAGLLFESDTHKALVSLARRLEDDNRCTGGPPPMPKPSQHTLCLTSDRNTVNDDPESQPPLLILGRLTDSTIDNCEHSQSNTVSFFRAPRVPVLQRRAEILRQLPFISPFCVIHTPDSLSIDMRGLTQGVFQHCFA</sequence>
<evidence type="ECO:0000313" key="3">
    <source>
        <dbReference type="Proteomes" id="UP000620124"/>
    </source>
</evidence>
<dbReference type="AlphaFoldDB" id="A0A8H6XAJ5"/>
<evidence type="ECO:0000256" key="1">
    <source>
        <dbReference type="SAM" id="MobiDB-lite"/>
    </source>
</evidence>
<accession>A0A8H6XAJ5</accession>
<dbReference type="EMBL" id="JACAZI010000022">
    <property type="protein sequence ID" value="KAF7337101.1"/>
    <property type="molecule type" value="Genomic_DNA"/>
</dbReference>
<proteinExistence type="predicted"/>
<name>A0A8H6XAJ5_9AGAR</name>
<protein>
    <submittedName>
        <fullName evidence="2">Uncharacterized protein</fullName>
    </submittedName>
</protein>
<comment type="caution">
    <text evidence="2">The sequence shown here is derived from an EMBL/GenBank/DDBJ whole genome shotgun (WGS) entry which is preliminary data.</text>
</comment>
<feature type="region of interest" description="Disordered" evidence="1">
    <location>
        <begin position="24"/>
        <end position="60"/>
    </location>
</feature>
<feature type="compositionally biased region" description="Polar residues" evidence="1">
    <location>
        <begin position="39"/>
        <end position="50"/>
    </location>
</feature>
<evidence type="ECO:0000313" key="2">
    <source>
        <dbReference type="EMBL" id="KAF7337101.1"/>
    </source>
</evidence>